<sequence length="194" mass="21315">MTFSLKGQLLVAMPDMEDERFKDTVIYMCAHSEEEGAMGLVVNKRMPDIQFADLMAQFDIKVSDKIEEGHADPYQQPIVVGGPVETGRGFVLHTPDYQTVDNSMNVADNMCLSTTLDILRSIAEGDGPEKALLALGYCGWEPGQLESELVRDGWMVTSASDELIFTTPVEQRYQKALKDAGIELAYLSPTSGSA</sequence>
<organism evidence="3 4">
    <name type="scientific">Maritalea myrionectae</name>
    <dbReference type="NCBI Taxonomy" id="454601"/>
    <lineage>
        <taxon>Bacteria</taxon>
        <taxon>Pseudomonadati</taxon>
        <taxon>Pseudomonadota</taxon>
        <taxon>Alphaproteobacteria</taxon>
        <taxon>Hyphomicrobiales</taxon>
        <taxon>Devosiaceae</taxon>
        <taxon>Maritalea</taxon>
    </lineage>
</organism>
<dbReference type="PANTHER" id="PTHR30327">
    <property type="entry name" value="UNCHARACTERIZED PROTEIN YQGE"/>
    <property type="match status" value="1"/>
</dbReference>
<name>A0A2R4MHB6_9HYPH</name>
<dbReference type="KEGG" id="mmyr:MXMO3_02765"/>
<dbReference type="HAMAP" id="MF_00758">
    <property type="entry name" value="UPF0301"/>
    <property type="match status" value="1"/>
</dbReference>
<dbReference type="STRING" id="1122213.GCA_000423365_00400"/>
<dbReference type="Gene3D" id="3.40.1740.10">
    <property type="entry name" value="VC0467-like"/>
    <property type="match status" value="1"/>
</dbReference>
<gene>
    <name evidence="3" type="ORF">MXMO3_02765</name>
</gene>
<dbReference type="SUPFAM" id="SSF143456">
    <property type="entry name" value="VC0467-like"/>
    <property type="match status" value="1"/>
</dbReference>
<dbReference type="AlphaFoldDB" id="A0A2R4MHB6"/>
<keyword evidence="4" id="KW-1185">Reference proteome</keyword>
<evidence type="ECO:0000256" key="1">
    <source>
        <dbReference type="ARBA" id="ARBA00009600"/>
    </source>
</evidence>
<accession>A0A2R4MHB6</accession>
<dbReference type="NCBIfam" id="NF001268">
    <property type="entry name" value="PRK00228.1-4"/>
    <property type="match status" value="1"/>
</dbReference>
<comment type="similarity">
    <text evidence="1 2">Belongs to the UPF0301 (AlgH) family.</text>
</comment>
<protein>
    <recommendedName>
        <fullName evidence="2">UPF0301 protein MXMO3_02765</fullName>
    </recommendedName>
</protein>
<dbReference type="GO" id="GO:0005829">
    <property type="term" value="C:cytosol"/>
    <property type="evidence" value="ECO:0007669"/>
    <property type="project" value="TreeGrafter"/>
</dbReference>
<dbReference type="Proteomes" id="UP000258927">
    <property type="component" value="Chromosome"/>
</dbReference>
<proteinExistence type="inferred from homology"/>
<dbReference type="Gene3D" id="3.30.70.1300">
    <property type="entry name" value="VC0467-like domains"/>
    <property type="match status" value="1"/>
</dbReference>
<dbReference type="EMBL" id="CP021330">
    <property type="protein sequence ID" value="AVX05276.1"/>
    <property type="molecule type" value="Genomic_DNA"/>
</dbReference>
<evidence type="ECO:0000256" key="2">
    <source>
        <dbReference type="HAMAP-Rule" id="MF_00758"/>
    </source>
</evidence>
<dbReference type="PANTHER" id="PTHR30327:SF1">
    <property type="entry name" value="UPF0301 PROTEIN YQGE"/>
    <property type="match status" value="1"/>
</dbReference>
<dbReference type="InterPro" id="IPR003774">
    <property type="entry name" value="AlgH-like"/>
</dbReference>
<evidence type="ECO:0000313" key="3">
    <source>
        <dbReference type="EMBL" id="AVX05276.1"/>
    </source>
</evidence>
<dbReference type="RefSeq" id="WP_245985750.1">
    <property type="nucleotide sequence ID" value="NZ_CP021330.1"/>
</dbReference>
<reference evidence="3 4" key="1">
    <citation type="submission" date="2017-05" db="EMBL/GenBank/DDBJ databases">
        <title>Genome Analysis of Maritalea myrionectae HL2708#5.</title>
        <authorList>
            <consortium name="Cotde Inc.-PKNU"/>
            <person name="Jang D."/>
            <person name="Oh H.-M."/>
        </authorList>
    </citation>
    <scope>NUCLEOTIDE SEQUENCE [LARGE SCALE GENOMIC DNA]</scope>
    <source>
        <strain evidence="3 4">HL2708#5</strain>
    </source>
</reference>
<dbReference type="Pfam" id="PF02622">
    <property type="entry name" value="DUF179"/>
    <property type="match status" value="1"/>
</dbReference>
<evidence type="ECO:0000313" key="4">
    <source>
        <dbReference type="Proteomes" id="UP000258927"/>
    </source>
</evidence>